<keyword evidence="1" id="KW-0378">Hydrolase</keyword>
<dbReference type="InterPro" id="IPR036866">
    <property type="entry name" value="RibonucZ/Hydroxyglut_hydro"/>
</dbReference>
<dbReference type="Pfam" id="PF12706">
    <property type="entry name" value="Lactamase_B_2"/>
    <property type="match status" value="1"/>
</dbReference>
<gene>
    <name evidence="3" type="ORF">ACFFLM_03005</name>
</gene>
<keyword evidence="4" id="KW-1185">Reference proteome</keyword>
<evidence type="ECO:0000256" key="1">
    <source>
        <dbReference type="ARBA" id="ARBA00022801"/>
    </source>
</evidence>
<name>A0ABV6AVB7_9DEIO</name>
<feature type="domain" description="Metallo-beta-lactamase" evidence="2">
    <location>
        <begin position="20"/>
        <end position="218"/>
    </location>
</feature>
<dbReference type="InterPro" id="IPR050114">
    <property type="entry name" value="UPF0173_UPF0282_UlaG_hydrolase"/>
</dbReference>
<accession>A0ABV6AVB7</accession>
<reference evidence="3 4" key="1">
    <citation type="submission" date="2024-09" db="EMBL/GenBank/DDBJ databases">
        <authorList>
            <person name="Sun Q."/>
            <person name="Mori K."/>
        </authorList>
    </citation>
    <scope>NUCLEOTIDE SEQUENCE [LARGE SCALE GENOMIC DNA]</scope>
    <source>
        <strain evidence="3 4">JCM 13503</strain>
    </source>
</reference>
<sequence length="256" mass="27355">MNIQQIRNATLKLEYAGNTFLIDPMLAEQGAYPGLQGAPNSHLGNPTVGLVVPVDELTAVDAVIVTHTHFDHWDDVAKDVLLKHLPVFVQHEADAQLIRSSGFTDVRVLTNTTEFKGVALSRTSGQHGSDAAIAAIGELLGEVSGVVFRHPSEKTLYLAGDTLWNDHVAQALNTYHPDVVILNCGDAQITGLGSIVMNTQDVLEVHRAAPQATLIATHLEGVAHAVLSRAELRAFAADQGFAAQLRVPDDGQTVAL</sequence>
<evidence type="ECO:0000259" key="2">
    <source>
        <dbReference type="Pfam" id="PF12706"/>
    </source>
</evidence>
<protein>
    <submittedName>
        <fullName evidence="3">MBL fold metallo-hydrolase</fullName>
    </submittedName>
</protein>
<organism evidence="3 4">
    <name type="scientific">Deinococcus oregonensis</name>
    <dbReference type="NCBI Taxonomy" id="1805970"/>
    <lineage>
        <taxon>Bacteria</taxon>
        <taxon>Thermotogati</taxon>
        <taxon>Deinococcota</taxon>
        <taxon>Deinococci</taxon>
        <taxon>Deinococcales</taxon>
        <taxon>Deinococcaceae</taxon>
        <taxon>Deinococcus</taxon>
    </lineage>
</organism>
<dbReference type="PANTHER" id="PTHR43546:SF9">
    <property type="entry name" value="L-ASCORBATE-6-PHOSPHATE LACTONASE ULAG-RELATED"/>
    <property type="match status" value="1"/>
</dbReference>
<dbReference type="RefSeq" id="WP_380005408.1">
    <property type="nucleotide sequence ID" value="NZ_JBHLYR010000010.1"/>
</dbReference>
<proteinExistence type="predicted"/>
<evidence type="ECO:0000313" key="4">
    <source>
        <dbReference type="Proteomes" id="UP001589733"/>
    </source>
</evidence>
<comment type="caution">
    <text evidence="3">The sequence shown here is derived from an EMBL/GenBank/DDBJ whole genome shotgun (WGS) entry which is preliminary data.</text>
</comment>
<dbReference type="EMBL" id="JBHLYR010000010">
    <property type="protein sequence ID" value="MFB9990952.1"/>
    <property type="molecule type" value="Genomic_DNA"/>
</dbReference>
<evidence type="ECO:0000313" key="3">
    <source>
        <dbReference type="EMBL" id="MFB9990952.1"/>
    </source>
</evidence>
<dbReference type="Gene3D" id="3.60.15.10">
    <property type="entry name" value="Ribonuclease Z/Hydroxyacylglutathione hydrolase-like"/>
    <property type="match status" value="1"/>
</dbReference>
<dbReference type="PANTHER" id="PTHR43546">
    <property type="entry name" value="UPF0173 METAL-DEPENDENT HYDROLASE MJ1163-RELATED"/>
    <property type="match status" value="1"/>
</dbReference>
<dbReference type="Proteomes" id="UP001589733">
    <property type="component" value="Unassembled WGS sequence"/>
</dbReference>
<dbReference type="InterPro" id="IPR001279">
    <property type="entry name" value="Metallo-B-lactamas"/>
</dbReference>
<dbReference type="SUPFAM" id="SSF56281">
    <property type="entry name" value="Metallo-hydrolase/oxidoreductase"/>
    <property type="match status" value="1"/>
</dbReference>